<dbReference type="InterPro" id="IPR036866">
    <property type="entry name" value="RibonucZ/Hydroxyglut_hydro"/>
</dbReference>
<protein>
    <submittedName>
        <fullName evidence="2">MBL fold metallo-hydrolase</fullName>
    </submittedName>
</protein>
<dbReference type="AlphaFoldDB" id="A0A1C3EFB0"/>
<dbReference type="Proteomes" id="UP000094828">
    <property type="component" value="Unassembled WGS sequence"/>
</dbReference>
<dbReference type="SUPFAM" id="SSF56281">
    <property type="entry name" value="Metallo-hydrolase/oxidoreductase"/>
    <property type="match status" value="1"/>
</dbReference>
<dbReference type="PANTHER" id="PTHR23131">
    <property type="entry name" value="ENDORIBONUCLEASE LACTB2"/>
    <property type="match status" value="1"/>
</dbReference>
<proteinExistence type="predicted"/>
<accession>A0A1C3EFB0</accession>
<keyword evidence="3" id="KW-1185">Reference proteome</keyword>
<gene>
    <name evidence="2" type="ORF">A6X21_21980</name>
</gene>
<keyword evidence="2" id="KW-0378">Hydrolase</keyword>
<evidence type="ECO:0000313" key="2">
    <source>
        <dbReference type="EMBL" id="ODA31942.1"/>
    </source>
</evidence>
<dbReference type="PANTHER" id="PTHR23131:SF0">
    <property type="entry name" value="ENDORIBONUCLEASE LACTB2"/>
    <property type="match status" value="1"/>
</dbReference>
<organism evidence="2 3">
    <name type="scientific">Planctopirus hydrillae</name>
    <dbReference type="NCBI Taxonomy" id="1841610"/>
    <lineage>
        <taxon>Bacteria</taxon>
        <taxon>Pseudomonadati</taxon>
        <taxon>Planctomycetota</taxon>
        <taxon>Planctomycetia</taxon>
        <taxon>Planctomycetales</taxon>
        <taxon>Planctomycetaceae</taxon>
        <taxon>Planctopirus</taxon>
    </lineage>
</organism>
<dbReference type="SMART" id="SM00849">
    <property type="entry name" value="Lactamase_B"/>
    <property type="match status" value="1"/>
</dbReference>
<dbReference type="EMBL" id="LYDR01000072">
    <property type="protein sequence ID" value="ODA31942.1"/>
    <property type="molecule type" value="Genomic_DNA"/>
</dbReference>
<dbReference type="Gene3D" id="3.60.15.10">
    <property type="entry name" value="Ribonuclease Z/Hydroxyacylglutathione hydrolase-like"/>
    <property type="match status" value="1"/>
</dbReference>
<feature type="domain" description="Metallo-beta-lactamase" evidence="1">
    <location>
        <begin position="23"/>
        <end position="210"/>
    </location>
</feature>
<dbReference type="InterPro" id="IPR050662">
    <property type="entry name" value="Sec-metab_biosynth-thioest"/>
</dbReference>
<evidence type="ECO:0000313" key="3">
    <source>
        <dbReference type="Proteomes" id="UP000094828"/>
    </source>
</evidence>
<name>A0A1C3EFB0_9PLAN</name>
<dbReference type="GO" id="GO:0016787">
    <property type="term" value="F:hydrolase activity"/>
    <property type="evidence" value="ECO:0007669"/>
    <property type="project" value="UniProtKB-KW"/>
</dbReference>
<comment type="caution">
    <text evidence="2">The sequence shown here is derived from an EMBL/GenBank/DDBJ whole genome shotgun (WGS) entry which is preliminary data.</text>
</comment>
<dbReference type="Pfam" id="PF00753">
    <property type="entry name" value="Lactamase_B"/>
    <property type="match status" value="1"/>
</dbReference>
<dbReference type="STRING" id="1841610.A6X21_21980"/>
<dbReference type="RefSeq" id="WP_068847719.1">
    <property type="nucleotide sequence ID" value="NZ_LYDR01000072.1"/>
</dbReference>
<reference evidence="2 3" key="1">
    <citation type="submission" date="2016-05" db="EMBL/GenBank/DDBJ databases">
        <title>Genomic and physiological characterization of Planctopirus sp. isolated from fresh water lake.</title>
        <authorList>
            <person name="Subhash Y."/>
            <person name="Ramana C."/>
        </authorList>
    </citation>
    <scope>NUCLEOTIDE SEQUENCE [LARGE SCALE GENOMIC DNA]</scope>
    <source>
        <strain evidence="2 3">JC280</strain>
    </source>
</reference>
<dbReference type="OrthoDB" id="9761531at2"/>
<dbReference type="InterPro" id="IPR001279">
    <property type="entry name" value="Metallo-B-lactamas"/>
</dbReference>
<evidence type="ECO:0000259" key="1">
    <source>
        <dbReference type="SMART" id="SM00849"/>
    </source>
</evidence>
<sequence length="263" mass="29786">MLARRELFPNILEMNYQFRQRMGCSVYVVHDAGEWALIDIGFEDSTDEIIDAIRQMDFALSQCRYLICTHADVDHIQGMKRAKELMPQARLVAHPHARLLMEKADRIETYAEISAQGISIDLSPIPVDESIDEGDVLTVGNLKLKVWSTPGHANGQLAFEMGPYLFSGDNIYRDGGVGNIDAHHGSDLVEFIKSLERIRDSKIEWLLPSHGPVFRKQPAHIQKTIDRLKSYLNLADFGTCATGWPLLQEWEEELIHGFDPTQA</sequence>